<evidence type="ECO:0000313" key="2">
    <source>
        <dbReference type="EMBL" id="EAT92411.2"/>
    </source>
</evidence>
<protein>
    <submittedName>
        <fullName evidence="2">Uncharacterized protein</fullName>
    </submittedName>
</protein>
<proteinExistence type="predicted"/>
<feature type="compositionally biased region" description="Polar residues" evidence="1">
    <location>
        <begin position="337"/>
        <end position="346"/>
    </location>
</feature>
<dbReference type="VEuPathDB" id="FungiDB:JI435_009160"/>
<dbReference type="STRING" id="321614.Q0V4Z8"/>
<dbReference type="eggNOG" id="ENOG502R25R">
    <property type="taxonomic scope" value="Eukaryota"/>
</dbReference>
<evidence type="ECO:0000256" key="1">
    <source>
        <dbReference type="SAM" id="MobiDB-lite"/>
    </source>
</evidence>
<feature type="compositionally biased region" description="Low complexity" evidence="1">
    <location>
        <begin position="406"/>
        <end position="423"/>
    </location>
</feature>
<dbReference type="GeneID" id="5967668"/>
<feature type="region of interest" description="Disordered" evidence="1">
    <location>
        <begin position="135"/>
        <end position="157"/>
    </location>
</feature>
<name>Q0V4Z8_PHANO</name>
<reference evidence="3" key="1">
    <citation type="journal article" date="2007" name="Plant Cell">
        <title>Dothideomycete-plant interactions illuminated by genome sequencing and EST analysis of the wheat pathogen Stagonospora nodorum.</title>
        <authorList>
            <person name="Hane J.K."/>
            <person name="Lowe R.G."/>
            <person name="Solomon P.S."/>
            <person name="Tan K.C."/>
            <person name="Schoch C.L."/>
            <person name="Spatafora J.W."/>
            <person name="Crous P.W."/>
            <person name="Kodira C."/>
            <person name="Birren B.W."/>
            <person name="Galagan J.E."/>
            <person name="Torriani S.F."/>
            <person name="McDonald B.A."/>
            <person name="Oliver R.P."/>
        </authorList>
    </citation>
    <scope>NUCLEOTIDE SEQUENCE [LARGE SCALE GENOMIC DNA]</scope>
    <source>
        <strain evidence="3">SN15 / ATCC MYA-4574 / FGSC 10173</strain>
    </source>
</reference>
<sequence length="660" mass="73726">MSYRRSLEATETSSSVIEISDAEEIYLVSDDDTSRKDANDRRLAQAVNYLQHEGGNDSHATYMDRVNRIDETLLNQLPHQGPMFSHELYQQVRALVIGVRRDFGNAAQQDSFDMDSHDELAYIDSPMAFEEEALYRGDSQSPTPTPAPSKRRTSNVLAPRSLVSEEKVQRVRSFKYGGDSEIESWHSDYPASLPFPETLMMAHWESMKIDFDINRPKDAATAETIVPLEIPQMQQYFELPLYESGSRFKLPTVSDEDQVAVNKLGTKLHLQKVVDKFFERDQTNGGKKDYVPRLFLENFNVDHQWAPDRLRSKLNASPTKSRTFQSATTVPPRKLTKTTAISQRASSPAFRRISKEVRRESVVHPASCTEAKATPTPPTTFSTRLKSKPTPLATFSTRPKSTPAAPATFSTRPKTTTAATTRTLSHVAIPIKKPRGRPPKNPKPVTATASSVSAIRPDPTPLKRKPSLGSQPYETPKSSIKKVLRDNKRQKSVVFVEAPIALEEDSEDPNYPASPVCKPARASTRASVSKAAAAGKMIVYTLVAFNLSCETTCDDASFVVAPTDEERLKATTIWAAYPLDFPAACVIYNKTAVLSIELHEPVSLVYRSDVVRRARIRVGCSSLDIFIGICVDFFSWNRHRVLKVDLIFSFGVGLKLNFVY</sequence>
<evidence type="ECO:0000313" key="3">
    <source>
        <dbReference type="Proteomes" id="UP000001055"/>
    </source>
</evidence>
<dbReference type="InParanoid" id="Q0V4Z8"/>
<dbReference type="KEGG" id="pno:SNOG_00916"/>
<feature type="region of interest" description="Disordered" evidence="1">
    <location>
        <begin position="316"/>
        <end position="476"/>
    </location>
</feature>
<gene>
    <name evidence="2" type="ORF">SNOG_00916</name>
</gene>
<feature type="compositionally biased region" description="Basic and acidic residues" evidence="1">
    <location>
        <begin position="353"/>
        <end position="362"/>
    </location>
</feature>
<dbReference type="HOGENOM" id="CLU_415665_0_0_1"/>
<accession>Q0V4Z8</accession>
<dbReference type="RefSeq" id="XP_001791583.1">
    <property type="nucleotide sequence ID" value="XM_001791531.1"/>
</dbReference>
<feature type="compositionally biased region" description="Polar residues" evidence="1">
    <location>
        <begin position="316"/>
        <end position="329"/>
    </location>
</feature>
<organism evidence="2 3">
    <name type="scientific">Phaeosphaeria nodorum (strain SN15 / ATCC MYA-4574 / FGSC 10173)</name>
    <name type="common">Glume blotch fungus</name>
    <name type="synonym">Parastagonospora nodorum</name>
    <dbReference type="NCBI Taxonomy" id="321614"/>
    <lineage>
        <taxon>Eukaryota</taxon>
        <taxon>Fungi</taxon>
        <taxon>Dikarya</taxon>
        <taxon>Ascomycota</taxon>
        <taxon>Pezizomycotina</taxon>
        <taxon>Dothideomycetes</taxon>
        <taxon>Pleosporomycetidae</taxon>
        <taxon>Pleosporales</taxon>
        <taxon>Pleosporineae</taxon>
        <taxon>Phaeosphaeriaceae</taxon>
        <taxon>Parastagonospora</taxon>
    </lineage>
</organism>
<dbReference type="AlphaFoldDB" id="Q0V4Z8"/>
<dbReference type="Proteomes" id="UP000001055">
    <property type="component" value="Unassembled WGS sequence"/>
</dbReference>
<dbReference type="EMBL" id="CH445325">
    <property type="protein sequence ID" value="EAT92411.2"/>
    <property type="molecule type" value="Genomic_DNA"/>
</dbReference>